<comment type="caution">
    <text evidence="14">The sequence shown here is derived from an EMBL/GenBank/DDBJ whole genome shotgun (WGS) entry which is preliminary data.</text>
</comment>
<evidence type="ECO:0000313" key="15">
    <source>
        <dbReference type="Proteomes" id="UP000604825"/>
    </source>
</evidence>
<dbReference type="SMART" id="SM00369">
    <property type="entry name" value="LRR_TYP"/>
    <property type="match status" value="7"/>
</dbReference>
<keyword evidence="5" id="KW-0812">Transmembrane</keyword>
<dbReference type="Proteomes" id="UP000604825">
    <property type="component" value="Unassembled WGS sequence"/>
</dbReference>
<dbReference type="PRINTS" id="PR00019">
    <property type="entry name" value="LEURICHRPT"/>
</dbReference>
<dbReference type="GO" id="GO:0009653">
    <property type="term" value="P:anatomical structure morphogenesis"/>
    <property type="evidence" value="ECO:0007669"/>
    <property type="project" value="UniProtKB-ARBA"/>
</dbReference>
<dbReference type="OrthoDB" id="1907415at2759"/>
<keyword evidence="6 11" id="KW-0732">Signal</keyword>
<dbReference type="FunFam" id="3.80.10.10:FF:000095">
    <property type="entry name" value="LRR receptor-like serine/threonine-protein kinase GSO1"/>
    <property type="match status" value="1"/>
</dbReference>
<organism evidence="14 15">
    <name type="scientific">Miscanthus lutarioriparius</name>
    <dbReference type="NCBI Taxonomy" id="422564"/>
    <lineage>
        <taxon>Eukaryota</taxon>
        <taxon>Viridiplantae</taxon>
        <taxon>Streptophyta</taxon>
        <taxon>Embryophyta</taxon>
        <taxon>Tracheophyta</taxon>
        <taxon>Spermatophyta</taxon>
        <taxon>Magnoliopsida</taxon>
        <taxon>Liliopsida</taxon>
        <taxon>Poales</taxon>
        <taxon>Poaceae</taxon>
        <taxon>PACMAD clade</taxon>
        <taxon>Panicoideae</taxon>
        <taxon>Andropogonodae</taxon>
        <taxon>Andropogoneae</taxon>
        <taxon>Saccharinae</taxon>
        <taxon>Miscanthus</taxon>
    </lineage>
</organism>
<dbReference type="Pfam" id="PF23598">
    <property type="entry name" value="LRR_14"/>
    <property type="match status" value="1"/>
</dbReference>
<comment type="similarity">
    <text evidence="2">Belongs to the RLP family.</text>
</comment>
<evidence type="ECO:0000259" key="12">
    <source>
        <dbReference type="Pfam" id="PF08263"/>
    </source>
</evidence>
<comment type="subcellular location">
    <subcellularLocation>
        <location evidence="1">Cell membrane</location>
        <topology evidence="1">Single-pass type I membrane protein</topology>
    </subcellularLocation>
</comment>
<dbReference type="InterPro" id="IPR032675">
    <property type="entry name" value="LRR_dom_sf"/>
</dbReference>
<dbReference type="PANTHER" id="PTHR48063">
    <property type="entry name" value="LRR RECEPTOR-LIKE KINASE"/>
    <property type="match status" value="1"/>
</dbReference>
<dbReference type="SUPFAM" id="SSF52058">
    <property type="entry name" value="L domain-like"/>
    <property type="match status" value="2"/>
</dbReference>
<dbReference type="PANTHER" id="PTHR48063:SF90">
    <property type="entry name" value="OS11G0565920 PROTEIN"/>
    <property type="match status" value="1"/>
</dbReference>
<feature type="domain" description="Leucine-rich repeat-containing N-terminal plant-type" evidence="12">
    <location>
        <begin position="36"/>
        <end position="76"/>
    </location>
</feature>
<evidence type="ECO:0000256" key="1">
    <source>
        <dbReference type="ARBA" id="ARBA00004251"/>
    </source>
</evidence>
<dbReference type="AlphaFoldDB" id="A0A811Q5L7"/>
<accession>A0A811Q5L7</accession>
<feature type="signal peptide" evidence="11">
    <location>
        <begin position="1"/>
        <end position="18"/>
    </location>
</feature>
<evidence type="ECO:0000256" key="3">
    <source>
        <dbReference type="ARBA" id="ARBA00022475"/>
    </source>
</evidence>
<keyword evidence="7" id="KW-0677">Repeat</keyword>
<evidence type="ECO:0008006" key="16">
    <source>
        <dbReference type="Google" id="ProtNLM"/>
    </source>
</evidence>
<evidence type="ECO:0000313" key="14">
    <source>
        <dbReference type="EMBL" id="CAD6253525.1"/>
    </source>
</evidence>
<dbReference type="InterPro" id="IPR046956">
    <property type="entry name" value="RLP23-like"/>
</dbReference>
<gene>
    <name evidence="14" type="ORF">NCGR_LOCUS37150</name>
</gene>
<keyword evidence="3" id="KW-1003">Cell membrane</keyword>
<keyword evidence="10" id="KW-0325">Glycoprotein</keyword>
<evidence type="ECO:0000256" key="4">
    <source>
        <dbReference type="ARBA" id="ARBA00022614"/>
    </source>
</evidence>
<feature type="domain" description="Disease resistance R13L4/SHOC-2-like LRR" evidence="13">
    <location>
        <begin position="287"/>
        <end position="458"/>
    </location>
</feature>
<dbReference type="InterPro" id="IPR055414">
    <property type="entry name" value="LRR_R13L4/SHOC2-like"/>
</dbReference>
<keyword evidence="8" id="KW-1133">Transmembrane helix</keyword>
<proteinExistence type="inferred from homology"/>
<evidence type="ECO:0000256" key="7">
    <source>
        <dbReference type="ARBA" id="ARBA00022737"/>
    </source>
</evidence>
<dbReference type="GO" id="GO:0099402">
    <property type="term" value="P:plant organ development"/>
    <property type="evidence" value="ECO:0007669"/>
    <property type="project" value="UniProtKB-ARBA"/>
</dbReference>
<evidence type="ECO:0000256" key="10">
    <source>
        <dbReference type="ARBA" id="ARBA00023180"/>
    </source>
</evidence>
<dbReference type="InterPro" id="IPR003591">
    <property type="entry name" value="Leu-rich_rpt_typical-subtyp"/>
</dbReference>
<evidence type="ECO:0000256" key="5">
    <source>
        <dbReference type="ARBA" id="ARBA00022692"/>
    </source>
</evidence>
<evidence type="ECO:0000256" key="8">
    <source>
        <dbReference type="ARBA" id="ARBA00022989"/>
    </source>
</evidence>
<evidence type="ECO:0000256" key="9">
    <source>
        <dbReference type="ARBA" id="ARBA00023136"/>
    </source>
</evidence>
<dbReference type="Pfam" id="PF00560">
    <property type="entry name" value="LRR_1"/>
    <property type="match status" value="4"/>
</dbReference>
<evidence type="ECO:0000259" key="13">
    <source>
        <dbReference type="Pfam" id="PF23598"/>
    </source>
</evidence>
<sequence>MAMYTPASLLLILVVVAAELHSPTFASHVASSSCIPHEREALLAFKRGITRDPWGFLVSWQRGGEDCCKWNGVVCSNHTGHVLKLQLGTYSLVGQISHSLLSLEHLEHLDLSGNSLNGSSGGRIPEFLGSMNSLKHLDLSSIPFSGRVPSQLGNLSNLQYLDLSSSTQNSLLRSTDLSWLTHLQFLQYLNLCAVNLGAVRDWALAVNMLPSLKVLEFSRCSLTNANQSLPRLNLTNLEVLDLSGNLLDHPIASCWFWNITHLKHLNLESTDLYGPLPLALGGILPNEMGQLTSLNFLDLGQNSISGVIPNCMGQLTSLAYLDLSQNNISGMMPDSMRTLTGLVYLDLTYNNITGPLPSFVGLFTSLSYIDLSYNHLTGHVPREIGMIGNLENLDLTSNNLDGTITEEHFASLKSLRCTFSKAMYLNISNNQIHGGLPENMERMSVQQLYLGSNQLTGAIPPMPISLTTLDLSGNLLSGPLQ</sequence>
<dbReference type="InterPro" id="IPR013210">
    <property type="entry name" value="LRR_N_plant-typ"/>
</dbReference>
<keyword evidence="9" id="KW-0472">Membrane</keyword>
<evidence type="ECO:0000256" key="11">
    <source>
        <dbReference type="SAM" id="SignalP"/>
    </source>
</evidence>
<dbReference type="Gene3D" id="3.80.10.10">
    <property type="entry name" value="Ribonuclease Inhibitor"/>
    <property type="match status" value="5"/>
</dbReference>
<dbReference type="EMBL" id="CAJGYO010000009">
    <property type="protein sequence ID" value="CAD6253525.1"/>
    <property type="molecule type" value="Genomic_DNA"/>
</dbReference>
<feature type="chain" id="PRO_5032764968" description="Leucine-rich repeat-containing N-terminal plant-type domain-containing protein" evidence="11">
    <location>
        <begin position="19"/>
        <end position="481"/>
    </location>
</feature>
<dbReference type="FunFam" id="3.80.10.10:FF:000400">
    <property type="entry name" value="Nuclear pore complex protein NUP107"/>
    <property type="match status" value="1"/>
</dbReference>
<evidence type="ECO:0000256" key="6">
    <source>
        <dbReference type="ARBA" id="ARBA00022729"/>
    </source>
</evidence>
<dbReference type="GO" id="GO:0005886">
    <property type="term" value="C:plasma membrane"/>
    <property type="evidence" value="ECO:0007669"/>
    <property type="project" value="UniProtKB-SubCell"/>
</dbReference>
<keyword evidence="15" id="KW-1185">Reference proteome</keyword>
<evidence type="ECO:0000256" key="2">
    <source>
        <dbReference type="ARBA" id="ARBA00009592"/>
    </source>
</evidence>
<protein>
    <recommendedName>
        <fullName evidence="16">Leucine-rich repeat-containing N-terminal plant-type domain-containing protein</fullName>
    </recommendedName>
</protein>
<keyword evidence="4" id="KW-0433">Leucine-rich repeat</keyword>
<dbReference type="InterPro" id="IPR001611">
    <property type="entry name" value="Leu-rich_rpt"/>
</dbReference>
<dbReference type="Pfam" id="PF08263">
    <property type="entry name" value="LRRNT_2"/>
    <property type="match status" value="1"/>
</dbReference>
<name>A0A811Q5L7_9POAL</name>
<reference evidence="14" key="1">
    <citation type="submission" date="2020-10" db="EMBL/GenBank/DDBJ databases">
        <authorList>
            <person name="Han B."/>
            <person name="Lu T."/>
            <person name="Zhao Q."/>
            <person name="Huang X."/>
            <person name="Zhao Y."/>
        </authorList>
    </citation>
    <scope>NUCLEOTIDE SEQUENCE</scope>
</reference>